<evidence type="ECO:0000256" key="3">
    <source>
        <dbReference type="ARBA" id="ARBA00022692"/>
    </source>
</evidence>
<dbReference type="EMBL" id="BAABGY010000002">
    <property type="protein sequence ID" value="GAA4320688.1"/>
    <property type="molecule type" value="Genomic_DNA"/>
</dbReference>
<feature type="domain" description="Cardiolipin synthase N-terminal" evidence="7">
    <location>
        <begin position="23"/>
        <end position="62"/>
    </location>
</feature>
<proteinExistence type="predicted"/>
<evidence type="ECO:0000256" key="6">
    <source>
        <dbReference type="SAM" id="Phobius"/>
    </source>
</evidence>
<dbReference type="RefSeq" id="WP_345253244.1">
    <property type="nucleotide sequence ID" value="NZ_BAABGY010000002.1"/>
</dbReference>
<dbReference type="InterPro" id="IPR027379">
    <property type="entry name" value="CLS_N"/>
</dbReference>
<evidence type="ECO:0000256" key="4">
    <source>
        <dbReference type="ARBA" id="ARBA00022989"/>
    </source>
</evidence>
<evidence type="ECO:0000256" key="1">
    <source>
        <dbReference type="ARBA" id="ARBA00004651"/>
    </source>
</evidence>
<gene>
    <name evidence="8" type="ORF">GCM10023184_05980</name>
</gene>
<protein>
    <recommendedName>
        <fullName evidence="7">Cardiolipin synthase N-terminal domain-containing protein</fullName>
    </recommendedName>
</protein>
<keyword evidence="4 6" id="KW-1133">Transmembrane helix</keyword>
<feature type="transmembrane region" description="Helical" evidence="6">
    <location>
        <begin position="12"/>
        <end position="33"/>
    </location>
</feature>
<dbReference type="Proteomes" id="UP001501725">
    <property type="component" value="Unassembled WGS sequence"/>
</dbReference>
<accession>A0ABP8GBA7</accession>
<keyword evidence="3 6" id="KW-0812">Transmembrane</keyword>
<evidence type="ECO:0000259" key="7">
    <source>
        <dbReference type="Pfam" id="PF13396"/>
    </source>
</evidence>
<evidence type="ECO:0000313" key="8">
    <source>
        <dbReference type="EMBL" id="GAA4320688.1"/>
    </source>
</evidence>
<evidence type="ECO:0000313" key="9">
    <source>
        <dbReference type="Proteomes" id="UP001501725"/>
    </source>
</evidence>
<keyword evidence="5 6" id="KW-0472">Membrane</keyword>
<keyword evidence="9" id="KW-1185">Reference proteome</keyword>
<evidence type="ECO:0000256" key="5">
    <source>
        <dbReference type="ARBA" id="ARBA00023136"/>
    </source>
</evidence>
<name>A0ABP8GBA7_9BACT</name>
<feature type="transmembrane region" description="Helical" evidence="6">
    <location>
        <begin position="45"/>
        <end position="62"/>
    </location>
</feature>
<comment type="caution">
    <text evidence="8">The sequence shown here is derived from an EMBL/GenBank/DDBJ whole genome shotgun (WGS) entry which is preliminary data.</text>
</comment>
<keyword evidence="2" id="KW-1003">Cell membrane</keyword>
<dbReference type="Pfam" id="PF13396">
    <property type="entry name" value="PLDc_N"/>
    <property type="match status" value="1"/>
</dbReference>
<sequence length="90" mass="10211">MNDLLENLLAPALFAAAIIGAIALYLFCVFDIQKRPVRYLSQKSMWLNIVWLMPVIGAFLYLSQRRRYWRRLDAGPDPSAGRQPLSSGNA</sequence>
<comment type="subcellular location">
    <subcellularLocation>
        <location evidence="1">Cell membrane</location>
        <topology evidence="1">Multi-pass membrane protein</topology>
    </subcellularLocation>
</comment>
<reference evidence="9" key="1">
    <citation type="journal article" date="2019" name="Int. J. Syst. Evol. Microbiol.">
        <title>The Global Catalogue of Microorganisms (GCM) 10K type strain sequencing project: providing services to taxonomists for standard genome sequencing and annotation.</title>
        <authorList>
            <consortium name="The Broad Institute Genomics Platform"/>
            <consortium name="The Broad Institute Genome Sequencing Center for Infectious Disease"/>
            <person name="Wu L."/>
            <person name="Ma J."/>
        </authorList>
    </citation>
    <scope>NUCLEOTIDE SEQUENCE [LARGE SCALE GENOMIC DNA]</scope>
    <source>
        <strain evidence="9">JCM 17919</strain>
    </source>
</reference>
<organism evidence="8 9">
    <name type="scientific">Flaviaesturariibacter amylovorans</name>
    <dbReference type="NCBI Taxonomy" id="1084520"/>
    <lineage>
        <taxon>Bacteria</taxon>
        <taxon>Pseudomonadati</taxon>
        <taxon>Bacteroidota</taxon>
        <taxon>Chitinophagia</taxon>
        <taxon>Chitinophagales</taxon>
        <taxon>Chitinophagaceae</taxon>
        <taxon>Flaviaestuariibacter</taxon>
    </lineage>
</organism>
<evidence type="ECO:0000256" key="2">
    <source>
        <dbReference type="ARBA" id="ARBA00022475"/>
    </source>
</evidence>